<evidence type="ECO:0000313" key="3">
    <source>
        <dbReference type="EMBL" id="EKE73657.1"/>
    </source>
</evidence>
<gene>
    <name evidence="3" type="ORF">B3C1_09677</name>
</gene>
<dbReference type="Gene3D" id="1.20.1270.180">
    <property type="match status" value="1"/>
</dbReference>
<feature type="domain" description="Lysozyme inhibitor LprI-like N-terminal" evidence="2">
    <location>
        <begin position="47"/>
        <end position="139"/>
    </location>
</feature>
<proteinExistence type="predicted"/>
<feature type="signal peptide" evidence="1">
    <location>
        <begin position="1"/>
        <end position="21"/>
    </location>
</feature>
<evidence type="ECO:0000259" key="2">
    <source>
        <dbReference type="Pfam" id="PF07007"/>
    </source>
</evidence>
<sequence length="146" mass="16675">MKVTVPSLALAGLLLCSSVWAIDNPDSSDPLESFRTKARPFAAQIQSPANSTQDYHRIYGDYLQFLDKELNQAYQSLMIRLGDTEKRQLRLAQRQWLKYRDAEFQFVDRNWTAAQFGSSSGLSRGAYKTSLVRARVEALLGYLQNY</sequence>
<dbReference type="Pfam" id="PF07007">
    <property type="entry name" value="LprI"/>
    <property type="match status" value="1"/>
</dbReference>
<keyword evidence="4" id="KW-1185">Reference proteome</keyword>
<dbReference type="AlphaFoldDB" id="K2JGI9"/>
<organism evidence="3 4">
    <name type="scientific">Gallaecimonas xiamenensis 3-C-1</name>
    <dbReference type="NCBI Taxonomy" id="745411"/>
    <lineage>
        <taxon>Bacteria</taxon>
        <taxon>Pseudomonadati</taxon>
        <taxon>Pseudomonadota</taxon>
        <taxon>Gammaproteobacteria</taxon>
        <taxon>Enterobacterales</taxon>
        <taxon>Gallaecimonadaceae</taxon>
        <taxon>Gallaecimonas</taxon>
    </lineage>
</organism>
<evidence type="ECO:0000256" key="1">
    <source>
        <dbReference type="SAM" id="SignalP"/>
    </source>
</evidence>
<dbReference type="InterPro" id="IPR009739">
    <property type="entry name" value="LprI-like_N"/>
</dbReference>
<keyword evidence="1" id="KW-0732">Signal</keyword>
<protein>
    <recommendedName>
        <fullName evidence="2">Lysozyme inhibitor LprI-like N-terminal domain-containing protein</fullName>
    </recommendedName>
</protein>
<reference evidence="3 4" key="1">
    <citation type="journal article" date="2012" name="J. Bacteriol.">
        <title>Genome Sequence of Gallaecimonas xiamenensis Type Strain 3-C-1.</title>
        <authorList>
            <person name="Lai Q."/>
            <person name="Wang L."/>
            <person name="Wang W."/>
            <person name="Shao Z."/>
        </authorList>
    </citation>
    <scope>NUCLEOTIDE SEQUENCE [LARGE SCALE GENOMIC DNA]</scope>
    <source>
        <strain evidence="3 4">3-C-1</strain>
    </source>
</reference>
<dbReference type="EMBL" id="AMRI01000012">
    <property type="protein sequence ID" value="EKE73657.1"/>
    <property type="molecule type" value="Genomic_DNA"/>
</dbReference>
<name>K2JGI9_9GAMM</name>
<accession>K2JGI9</accession>
<dbReference type="Proteomes" id="UP000006755">
    <property type="component" value="Unassembled WGS sequence"/>
</dbReference>
<comment type="caution">
    <text evidence="3">The sequence shown here is derived from an EMBL/GenBank/DDBJ whole genome shotgun (WGS) entry which is preliminary data.</text>
</comment>
<evidence type="ECO:0000313" key="4">
    <source>
        <dbReference type="Proteomes" id="UP000006755"/>
    </source>
</evidence>
<dbReference type="OrthoDB" id="7340239at2"/>
<dbReference type="RefSeq" id="WP_008484520.1">
    <property type="nucleotide sequence ID" value="NZ_AMRI01000012.1"/>
</dbReference>
<feature type="chain" id="PRO_5003861939" description="Lysozyme inhibitor LprI-like N-terminal domain-containing protein" evidence="1">
    <location>
        <begin position="22"/>
        <end position="146"/>
    </location>
</feature>
<dbReference type="eggNOG" id="ENOG5034BIN">
    <property type="taxonomic scope" value="Bacteria"/>
</dbReference>